<reference evidence="2" key="1">
    <citation type="journal article" date="2015" name="Nat. Genet.">
        <title>The genome and transcriptome of the zoonotic hookworm Ancylostoma ceylanicum identify infection-specific gene families.</title>
        <authorList>
            <person name="Schwarz E.M."/>
            <person name="Hu Y."/>
            <person name="Antoshechkin I."/>
            <person name="Miller M.M."/>
            <person name="Sternberg P.W."/>
            <person name="Aroian R.V."/>
        </authorList>
    </citation>
    <scope>NUCLEOTIDE SEQUENCE</scope>
    <source>
        <strain evidence="2">HY135</strain>
    </source>
</reference>
<evidence type="ECO:0000313" key="2">
    <source>
        <dbReference type="Proteomes" id="UP000024635"/>
    </source>
</evidence>
<gene>
    <name evidence="1" type="primary">Acey_s0054.g2497</name>
    <name evidence="1" type="ORF">Y032_0054g2497</name>
</gene>
<proteinExistence type="predicted"/>
<sequence length="70" mass="8048">MQSPCVSAEERRAAVPPLVYGRLEFTPDQVVSGYIYPLFRLTFRGNYCLRRPTGMRREECPGSKKKEHGD</sequence>
<protein>
    <submittedName>
        <fullName evidence="1">Uncharacterized protein</fullName>
    </submittedName>
</protein>
<comment type="caution">
    <text evidence="1">The sequence shown here is derived from an EMBL/GenBank/DDBJ whole genome shotgun (WGS) entry which is preliminary data.</text>
</comment>
<dbReference type="AlphaFoldDB" id="A0A016U5U4"/>
<name>A0A016U5U4_9BILA</name>
<dbReference type="Proteomes" id="UP000024635">
    <property type="component" value="Unassembled WGS sequence"/>
</dbReference>
<accession>A0A016U5U4</accession>
<organism evidence="1 2">
    <name type="scientific">Ancylostoma ceylanicum</name>
    <dbReference type="NCBI Taxonomy" id="53326"/>
    <lineage>
        <taxon>Eukaryota</taxon>
        <taxon>Metazoa</taxon>
        <taxon>Ecdysozoa</taxon>
        <taxon>Nematoda</taxon>
        <taxon>Chromadorea</taxon>
        <taxon>Rhabditida</taxon>
        <taxon>Rhabditina</taxon>
        <taxon>Rhabditomorpha</taxon>
        <taxon>Strongyloidea</taxon>
        <taxon>Ancylostomatidae</taxon>
        <taxon>Ancylostomatinae</taxon>
        <taxon>Ancylostoma</taxon>
    </lineage>
</organism>
<dbReference type="EMBL" id="JARK01001390">
    <property type="protein sequence ID" value="EYC10689.1"/>
    <property type="molecule type" value="Genomic_DNA"/>
</dbReference>
<keyword evidence="2" id="KW-1185">Reference proteome</keyword>
<evidence type="ECO:0000313" key="1">
    <source>
        <dbReference type="EMBL" id="EYC10689.1"/>
    </source>
</evidence>